<evidence type="ECO:0000313" key="1">
    <source>
        <dbReference type="EMBL" id="PJA38132.1"/>
    </source>
</evidence>
<feature type="non-terminal residue" evidence="1">
    <location>
        <position position="1"/>
    </location>
</feature>
<gene>
    <name evidence="1" type="ORF">CO181_01110</name>
</gene>
<dbReference type="AlphaFoldDB" id="A0A2M7WYB7"/>
<name>A0A2M7WYB7_UNCKA</name>
<proteinExistence type="predicted"/>
<dbReference type="InterPro" id="IPR043519">
    <property type="entry name" value="NT_sf"/>
</dbReference>
<comment type="caution">
    <text evidence="1">The sequence shown here is derived from an EMBL/GenBank/DDBJ whole genome shotgun (WGS) entry which is preliminary data.</text>
</comment>
<protein>
    <recommendedName>
        <fullName evidence="3">Nucleotidyltransferase</fullName>
    </recommendedName>
</protein>
<evidence type="ECO:0008006" key="3">
    <source>
        <dbReference type="Google" id="ProtNLM"/>
    </source>
</evidence>
<sequence>SGLIIRGTPQKSWSDIDVGTVSRDFGKDHHEELVALLKSRGNEFLDIEPHLFKKKSLNNPFDPLAQEVKKHGICIV</sequence>
<dbReference type="EMBL" id="PFXB01000035">
    <property type="protein sequence ID" value="PJA38132.1"/>
    <property type="molecule type" value="Genomic_DNA"/>
</dbReference>
<accession>A0A2M7WYB7</accession>
<reference evidence="2" key="1">
    <citation type="submission" date="2017-09" db="EMBL/GenBank/DDBJ databases">
        <title>Depth-based differentiation of microbial function through sediment-hosted aquifers and enrichment of novel symbionts in the deep terrestrial subsurface.</title>
        <authorList>
            <person name="Probst A.J."/>
            <person name="Ladd B."/>
            <person name="Jarett J.K."/>
            <person name="Geller-Mcgrath D.E."/>
            <person name="Sieber C.M.K."/>
            <person name="Emerson J.B."/>
            <person name="Anantharaman K."/>
            <person name="Thomas B.C."/>
            <person name="Malmstrom R."/>
            <person name="Stieglmeier M."/>
            <person name="Klingl A."/>
            <person name="Woyke T."/>
            <person name="Ryan C.M."/>
            <person name="Banfield J.F."/>
        </authorList>
    </citation>
    <scope>NUCLEOTIDE SEQUENCE [LARGE SCALE GENOMIC DNA]</scope>
</reference>
<organism evidence="1 2">
    <name type="scientific">candidate division WWE3 bacterium CG_4_9_14_3_um_filter_43_9</name>
    <dbReference type="NCBI Taxonomy" id="1975082"/>
    <lineage>
        <taxon>Bacteria</taxon>
        <taxon>Katanobacteria</taxon>
    </lineage>
</organism>
<dbReference type="SUPFAM" id="SSF81301">
    <property type="entry name" value="Nucleotidyltransferase"/>
    <property type="match status" value="1"/>
</dbReference>
<dbReference type="Proteomes" id="UP000230538">
    <property type="component" value="Unassembled WGS sequence"/>
</dbReference>
<evidence type="ECO:0000313" key="2">
    <source>
        <dbReference type="Proteomes" id="UP000230538"/>
    </source>
</evidence>